<dbReference type="EMBL" id="CP126446">
    <property type="protein sequence ID" value="WIF96815.1"/>
    <property type="molecule type" value="Genomic_DNA"/>
</dbReference>
<dbReference type="Proteomes" id="UP001236652">
    <property type="component" value="Chromosome"/>
</dbReference>
<name>A0ABY8UU07_9BACI</name>
<organism evidence="1 2">
    <name type="scientific">Pontibacillus chungwhensis</name>
    <dbReference type="NCBI Taxonomy" id="265426"/>
    <lineage>
        <taxon>Bacteria</taxon>
        <taxon>Bacillati</taxon>
        <taxon>Bacillota</taxon>
        <taxon>Bacilli</taxon>
        <taxon>Bacillales</taxon>
        <taxon>Bacillaceae</taxon>
        <taxon>Pontibacillus</taxon>
    </lineage>
</organism>
<keyword evidence="2" id="KW-1185">Reference proteome</keyword>
<proteinExistence type="predicted"/>
<protein>
    <submittedName>
        <fullName evidence="1">Uncharacterized protein</fullName>
    </submittedName>
</protein>
<dbReference type="PROSITE" id="PS51257">
    <property type="entry name" value="PROKAR_LIPOPROTEIN"/>
    <property type="match status" value="1"/>
</dbReference>
<evidence type="ECO:0000313" key="2">
    <source>
        <dbReference type="Proteomes" id="UP001236652"/>
    </source>
</evidence>
<dbReference type="RefSeq" id="WP_231417079.1">
    <property type="nucleotide sequence ID" value="NZ_CP126446.1"/>
</dbReference>
<reference evidence="1 2" key="1">
    <citation type="submission" date="2023-05" db="EMBL/GenBank/DDBJ databases">
        <title>Comparative genomics reveals the evidence of polycyclic aromatic hydrocarbons degradation in moderately halophilic genus Pontibacillus.</title>
        <authorList>
            <person name="Yang H."/>
            <person name="Qian Z."/>
        </authorList>
    </citation>
    <scope>NUCLEOTIDE SEQUENCE [LARGE SCALE GENOMIC DNA]</scope>
    <source>
        <strain evidence="2">HN14</strain>
    </source>
</reference>
<sequence>MRKYVIGILLLILVGCGLETETFAEFYSGEVTRIEIVSGETGEKRSIEDLERVNRFIDQVEDVQFHPQENQEKRDGFRYSIRLYNEDKKVFGCTLTMVDGHYYDTEPDLYSIVDKWFKRLTAQ</sequence>
<gene>
    <name evidence="1" type="ORF">QNI29_13765</name>
</gene>
<evidence type="ECO:0000313" key="1">
    <source>
        <dbReference type="EMBL" id="WIF96815.1"/>
    </source>
</evidence>
<accession>A0ABY8UU07</accession>